<feature type="region of interest" description="Disordered" evidence="1">
    <location>
        <begin position="146"/>
        <end position="165"/>
    </location>
</feature>
<evidence type="ECO:0000313" key="2">
    <source>
        <dbReference type="Proteomes" id="UP000046395"/>
    </source>
</evidence>
<dbReference type="Proteomes" id="UP000046395">
    <property type="component" value="Unassembled WGS sequence"/>
</dbReference>
<dbReference type="WBParaSite" id="TMUE_1000004245.1">
    <property type="protein sequence ID" value="TMUE_1000004245.1"/>
    <property type="gene ID" value="WBGene00298889"/>
</dbReference>
<evidence type="ECO:0000313" key="3">
    <source>
        <dbReference type="WBParaSite" id="TMUE_1000004245.1"/>
    </source>
</evidence>
<dbReference type="AlphaFoldDB" id="A0A5S6QAX5"/>
<evidence type="ECO:0000256" key="1">
    <source>
        <dbReference type="SAM" id="MobiDB-lite"/>
    </source>
</evidence>
<proteinExistence type="predicted"/>
<organism evidence="2 3">
    <name type="scientific">Trichuris muris</name>
    <name type="common">Mouse whipworm</name>
    <dbReference type="NCBI Taxonomy" id="70415"/>
    <lineage>
        <taxon>Eukaryota</taxon>
        <taxon>Metazoa</taxon>
        <taxon>Ecdysozoa</taxon>
        <taxon>Nematoda</taxon>
        <taxon>Enoplea</taxon>
        <taxon>Dorylaimia</taxon>
        <taxon>Trichinellida</taxon>
        <taxon>Trichuridae</taxon>
        <taxon>Trichuris</taxon>
    </lineage>
</organism>
<protein>
    <submittedName>
        <fullName evidence="3">Uncharacterized protein</fullName>
    </submittedName>
</protein>
<name>A0A5S6QAX5_TRIMR</name>
<keyword evidence="2" id="KW-1185">Reference proteome</keyword>
<sequence length="165" mass="18222">MQHVSHIEEFDVSNPAGWEEYAERLEFHFAANGIRDARKKLAVLCSVCGQKTYSVIRSLTAPQSPASMSFAEKFTAVFNTNAVSNYRAKELQIMSQSCVGLPNIVILGYIGVEVKRSIGLRSARRDASEATFEHQGPYARYRYRSGRVGRSSSRAGHGNASTDGE</sequence>
<reference evidence="3" key="1">
    <citation type="submission" date="2019-12" db="UniProtKB">
        <authorList>
            <consortium name="WormBaseParasite"/>
        </authorList>
    </citation>
    <scope>IDENTIFICATION</scope>
</reference>
<accession>A0A5S6QAX5</accession>
<dbReference type="STRING" id="70415.A0A5S6QAX5"/>